<name>A0A1I8I0S3_9PLAT</name>
<dbReference type="Proteomes" id="UP000095280">
    <property type="component" value="Unplaced"/>
</dbReference>
<dbReference type="InterPro" id="IPR002018">
    <property type="entry name" value="CarbesteraseB"/>
</dbReference>
<comment type="similarity">
    <text evidence="1">Belongs to the type-B carboxylesterase/lipase family.</text>
</comment>
<proteinExistence type="inferred from homology"/>
<dbReference type="Pfam" id="PF00135">
    <property type="entry name" value="COesterase"/>
    <property type="match status" value="1"/>
</dbReference>
<organism evidence="3 4">
    <name type="scientific">Macrostomum lignano</name>
    <dbReference type="NCBI Taxonomy" id="282301"/>
    <lineage>
        <taxon>Eukaryota</taxon>
        <taxon>Metazoa</taxon>
        <taxon>Spiralia</taxon>
        <taxon>Lophotrochozoa</taxon>
        <taxon>Platyhelminthes</taxon>
        <taxon>Rhabditophora</taxon>
        <taxon>Macrostomorpha</taxon>
        <taxon>Macrostomida</taxon>
        <taxon>Macrostomidae</taxon>
        <taxon>Macrostomum</taxon>
    </lineage>
</organism>
<dbReference type="InterPro" id="IPR051093">
    <property type="entry name" value="Neuroligin/BSAL"/>
</dbReference>
<protein>
    <submittedName>
        <fullName evidence="4">COesterase domain-containing protein</fullName>
    </submittedName>
</protein>
<evidence type="ECO:0000313" key="4">
    <source>
        <dbReference type="WBParaSite" id="maker-uti_cns_0008949-snap-gene-0.3-mRNA-1"/>
    </source>
</evidence>
<dbReference type="WBParaSite" id="maker-uti_cns_0008949-snap-gene-0.3-mRNA-1">
    <property type="protein sequence ID" value="maker-uti_cns_0008949-snap-gene-0.3-mRNA-1"/>
    <property type="gene ID" value="maker-uti_cns_0008949-snap-gene-0.3"/>
</dbReference>
<keyword evidence="3" id="KW-1185">Reference proteome</keyword>
<dbReference type="SUPFAM" id="SSF53474">
    <property type="entry name" value="alpha/beta-Hydrolases"/>
    <property type="match status" value="1"/>
</dbReference>
<evidence type="ECO:0000259" key="2">
    <source>
        <dbReference type="Pfam" id="PF00135"/>
    </source>
</evidence>
<dbReference type="PANTHER" id="PTHR43903">
    <property type="entry name" value="NEUROLIGIN"/>
    <property type="match status" value="1"/>
</dbReference>
<dbReference type="InterPro" id="IPR029058">
    <property type="entry name" value="AB_hydrolase_fold"/>
</dbReference>
<evidence type="ECO:0000256" key="1">
    <source>
        <dbReference type="ARBA" id="ARBA00005964"/>
    </source>
</evidence>
<feature type="domain" description="Carboxylesterase type B" evidence="2">
    <location>
        <begin position="1"/>
        <end position="327"/>
    </location>
</feature>
<reference evidence="4" key="1">
    <citation type="submission" date="2016-11" db="UniProtKB">
        <authorList>
            <consortium name="WormBaseParasite"/>
        </authorList>
    </citation>
    <scope>IDENTIFICATION</scope>
</reference>
<dbReference type="Gene3D" id="3.40.50.1820">
    <property type="entry name" value="alpha/beta hydrolase"/>
    <property type="match status" value="1"/>
</dbReference>
<sequence>MDLRDAVQWVHANAAQFGGDPASITLMGHGYGAALVSLLMASKFAQVSPGETFLGVRNVILMGGTAHAPWATSPFFQFFSERLLNRLNLSSIATDQSLMSRMRHLSVGRILEAELAIPSLKYASRLGPVASESGFFSNNVAVELAAREAGLNGANLLVGFGRHSGQHLISELYLNSGMDSAEFDRVLRTLVHQTFRYRQQILLDVLANHYSDAGVPRRGGSAQASLARRCVDLLTDALFAAPSLRTAQLHARTSGSATYAYVFGYASSVPQHQRWAGGVWTDDLAFVLGAPLLSNEQHPLAPWSGSYLLEDRMLAEASMRYFGNFATS</sequence>
<dbReference type="AlphaFoldDB" id="A0A1I8I0S3"/>
<accession>A0A1I8I0S3</accession>
<evidence type="ECO:0000313" key="3">
    <source>
        <dbReference type="Proteomes" id="UP000095280"/>
    </source>
</evidence>